<organism evidence="1 2">
    <name type="scientific">Streptomyces pini</name>
    <dbReference type="NCBI Taxonomy" id="1520580"/>
    <lineage>
        <taxon>Bacteria</taxon>
        <taxon>Bacillati</taxon>
        <taxon>Actinomycetota</taxon>
        <taxon>Actinomycetes</taxon>
        <taxon>Kitasatosporales</taxon>
        <taxon>Streptomycetaceae</taxon>
        <taxon>Streptomyces</taxon>
    </lineage>
</organism>
<name>A0A1I4C1B8_9ACTN</name>
<evidence type="ECO:0000313" key="2">
    <source>
        <dbReference type="Proteomes" id="UP000198928"/>
    </source>
</evidence>
<gene>
    <name evidence="1" type="ORF">SAMN05192584_108214</name>
</gene>
<keyword evidence="2" id="KW-1185">Reference proteome</keyword>
<reference evidence="2" key="1">
    <citation type="submission" date="2016-10" db="EMBL/GenBank/DDBJ databases">
        <authorList>
            <person name="Varghese N."/>
            <person name="Submissions S."/>
        </authorList>
    </citation>
    <scope>NUCLEOTIDE SEQUENCE [LARGE SCALE GENOMIC DNA]</scope>
    <source>
        <strain evidence="2">PL19</strain>
    </source>
</reference>
<dbReference type="EMBL" id="FOSG01000008">
    <property type="protein sequence ID" value="SFK74735.1"/>
    <property type="molecule type" value="Genomic_DNA"/>
</dbReference>
<dbReference type="AlphaFoldDB" id="A0A1I4C1B8"/>
<dbReference type="Proteomes" id="UP000198928">
    <property type="component" value="Unassembled WGS sequence"/>
</dbReference>
<sequence length="62" mass="6602">MAVTLRLPSADDLSEVVDSLLDAADACEKHAPTLAAKRRRLAESIGDALDLIPAPTTREDTD</sequence>
<dbReference type="RefSeq" id="WP_093849936.1">
    <property type="nucleotide sequence ID" value="NZ_FOSG01000008.1"/>
</dbReference>
<evidence type="ECO:0000313" key="1">
    <source>
        <dbReference type="EMBL" id="SFK74735.1"/>
    </source>
</evidence>
<accession>A0A1I4C1B8</accession>
<proteinExistence type="predicted"/>
<protein>
    <submittedName>
        <fullName evidence="1">Uncharacterized protein</fullName>
    </submittedName>
</protein>